<accession>X1A8M8</accession>
<evidence type="ECO:0000313" key="1">
    <source>
        <dbReference type="EMBL" id="GAG78690.1"/>
    </source>
</evidence>
<proteinExistence type="predicted"/>
<feature type="non-terminal residue" evidence="1">
    <location>
        <position position="1"/>
    </location>
</feature>
<name>X1A8M8_9ZZZZ</name>
<reference evidence="1" key="1">
    <citation type="journal article" date="2014" name="Front. Microbiol.">
        <title>High frequency of phylogenetically diverse reductive dehalogenase-homologous genes in deep subseafloor sedimentary metagenomes.</title>
        <authorList>
            <person name="Kawai M."/>
            <person name="Futagami T."/>
            <person name="Toyoda A."/>
            <person name="Takaki Y."/>
            <person name="Nishi S."/>
            <person name="Hori S."/>
            <person name="Arai W."/>
            <person name="Tsubouchi T."/>
            <person name="Morono Y."/>
            <person name="Uchiyama I."/>
            <person name="Ito T."/>
            <person name="Fujiyama A."/>
            <person name="Inagaki F."/>
            <person name="Takami H."/>
        </authorList>
    </citation>
    <scope>NUCLEOTIDE SEQUENCE</scope>
    <source>
        <strain evidence="1">Expedition CK06-06</strain>
    </source>
</reference>
<evidence type="ECO:0008006" key="2">
    <source>
        <dbReference type="Google" id="ProtNLM"/>
    </source>
</evidence>
<gene>
    <name evidence="1" type="ORF">S01H4_27672</name>
</gene>
<protein>
    <recommendedName>
        <fullName evidence="2">Fatty acid hydroxylase domain-containing protein</fullName>
    </recommendedName>
</protein>
<organism evidence="1">
    <name type="scientific">marine sediment metagenome</name>
    <dbReference type="NCBI Taxonomy" id="412755"/>
    <lineage>
        <taxon>unclassified sequences</taxon>
        <taxon>metagenomes</taxon>
        <taxon>ecological metagenomes</taxon>
    </lineage>
</organism>
<dbReference type="AlphaFoldDB" id="X1A8M8"/>
<sequence length="33" mass="3887">VFSSKHHDLHHLKFNYNYGTDLGIWDIVMGTKI</sequence>
<comment type="caution">
    <text evidence="1">The sequence shown here is derived from an EMBL/GenBank/DDBJ whole genome shotgun (WGS) entry which is preliminary data.</text>
</comment>
<dbReference type="EMBL" id="BART01013579">
    <property type="protein sequence ID" value="GAG78690.1"/>
    <property type="molecule type" value="Genomic_DNA"/>
</dbReference>